<gene>
    <name evidence="1" type="ORF">HNQ88_003667</name>
</gene>
<keyword evidence="2" id="KW-1185">Reference proteome</keyword>
<evidence type="ECO:0000313" key="2">
    <source>
        <dbReference type="Proteomes" id="UP001185092"/>
    </source>
</evidence>
<dbReference type="Proteomes" id="UP001185092">
    <property type="component" value="Unassembled WGS sequence"/>
</dbReference>
<dbReference type="EMBL" id="JAVDQD010000005">
    <property type="protein sequence ID" value="MDR6240591.1"/>
    <property type="molecule type" value="Genomic_DNA"/>
</dbReference>
<comment type="caution">
    <text evidence="1">The sequence shown here is derived from an EMBL/GenBank/DDBJ whole genome shotgun (WGS) entry which is preliminary data.</text>
</comment>
<organism evidence="1 2">
    <name type="scientific">Aureibacter tunicatorum</name>
    <dbReference type="NCBI Taxonomy" id="866807"/>
    <lineage>
        <taxon>Bacteria</taxon>
        <taxon>Pseudomonadati</taxon>
        <taxon>Bacteroidota</taxon>
        <taxon>Cytophagia</taxon>
        <taxon>Cytophagales</taxon>
        <taxon>Persicobacteraceae</taxon>
        <taxon>Aureibacter</taxon>
    </lineage>
</organism>
<proteinExistence type="predicted"/>
<name>A0AAE3XMF0_9BACT</name>
<protein>
    <submittedName>
        <fullName evidence="1">Uncharacterized protein</fullName>
    </submittedName>
</protein>
<accession>A0AAE3XMF0</accession>
<dbReference type="AlphaFoldDB" id="A0AAE3XMF0"/>
<reference evidence="1" key="1">
    <citation type="submission" date="2023-07" db="EMBL/GenBank/DDBJ databases">
        <title>Genomic Encyclopedia of Type Strains, Phase IV (KMG-IV): sequencing the most valuable type-strain genomes for metagenomic binning, comparative biology and taxonomic classification.</title>
        <authorList>
            <person name="Goeker M."/>
        </authorList>
    </citation>
    <scope>NUCLEOTIDE SEQUENCE</scope>
    <source>
        <strain evidence="1">DSM 26174</strain>
    </source>
</reference>
<dbReference type="RefSeq" id="WP_338390339.1">
    <property type="nucleotide sequence ID" value="NZ_AP025306.1"/>
</dbReference>
<dbReference type="InterPro" id="IPR047715">
    <property type="entry name" value="EboA_dom"/>
</dbReference>
<evidence type="ECO:0000313" key="1">
    <source>
        <dbReference type="EMBL" id="MDR6240591.1"/>
    </source>
</evidence>
<sequence length="228" mass="26528">MNRLKQELEPDNFNWLEKTCQEVSDTGLNSKSKFSFSLISRRINQKDISFENKEKEFTESIHPYFNQLNWNNQNISRLAFLLSLNENSLKDELKSLCDYASVKEQASIYQSMHFIDTEGKCAPVFQEGIRTNVIETFDALALANPYPSLYLNESAWNQMILKSIFMNRPLNKIHGLEDRNNLKLAHSLRDYALERKSAGRNVPDTLWSLIEPFKEQIEGIDEIISIQK</sequence>
<dbReference type="NCBIfam" id="NF035938">
    <property type="entry name" value="EboA_domain"/>
    <property type="match status" value="1"/>
</dbReference>